<feature type="signal peptide" evidence="1">
    <location>
        <begin position="1"/>
        <end position="25"/>
    </location>
</feature>
<dbReference type="PROSITE" id="PS51257">
    <property type="entry name" value="PROKAR_LIPOPROTEIN"/>
    <property type="match status" value="1"/>
</dbReference>
<evidence type="ECO:0000313" key="3">
    <source>
        <dbReference type="Proteomes" id="UP001629745"/>
    </source>
</evidence>
<dbReference type="Proteomes" id="UP001629745">
    <property type="component" value="Unassembled WGS sequence"/>
</dbReference>
<feature type="chain" id="PRO_5047268041" description="Lipoprotein" evidence="1">
    <location>
        <begin position="26"/>
        <end position="316"/>
    </location>
</feature>
<gene>
    <name evidence="2" type="ORF">ABEU20_000852</name>
</gene>
<reference evidence="2 3" key="1">
    <citation type="submission" date="2023-11" db="EMBL/GenBank/DDBJ databases">
        <authorList>
            <person name="Val-Calvo J."/>
            <person name="Scortti M."/>
            <person name="Vazquez-Boland J."/>
        </authorList>
    </citation>
    <scope>NUCLEOTIDE SEQUENCE [LARGE SCALE GENOMIC DNA]</scope>
    <source>
        <strain evidence="2 3">PAM 2766</strain>
    </source>
</reference>
<sequence length="316" mass="32689">MPVASKVFRSGTVLVAATLSLTLLTACGNGGEAAPVSPDAVGAASDEVTVPVTAATTEIVDAGAEPRAVVRFRPAQGTRQEARLVTTASVQQQIDEQAPQDVSSPVLTMPLTALVTQGASDSTGATTVDLTLGELSTPDEATDEALAPATGSHAGFTMNLSGAITALRLRPDPDAQNKARAMIEQAFYQAVYRTVAFPEQPIGVGAEWKIRQQVMGAVAVDQVTTAKLVARDGNRLTVDVLVEQTPTSAVFQLPNGAGALNVDSFALRGEGNVVIDLSVPLPVAGAISAEGSQSFSDPSDTMHLRQITSERVEWAG</sequence>
<dbReference type="EMBL" id="JBDLNV010000001">
    <property type="protein sequence ID" value="MFM1722298.1"/>
    <property type="molecule type" value="Genomic_DNA"/>
</dbReference>
<evidence type="ECO:0008006" key="4">
    <source>
        <dbReference type="Google" id="ProtNLM"/>
    </source>
</evidence>
<keyword evidence="3" id="KW-1185">Reference proteome</keyword>
<comment type="caution">
    <text evidence="2">The sequence shown here is derived from an EMBL/GenBank/DDBJ whole genome shotgun (WGS) entry which is preliminary data.</text>
</comment>
<organism evidence="2 3">
    <name type="scientific">Rhodococcus parequi</name>
    <dbReference type="NCBI Taxonomy" id="3137122"/>
    <lineage>
        <taxon>Bacteria</taxon>
        <taxon>Bacillati</taxon>
        <taxon>Actinomycetota</taxon>
        <taxon>Actinomycetes</taxon>
        <taxon>Mycobacteriales</taxon>
        <taxon>Nocardiaceae</taxon>
        <taxon>Rhodococcus</taxon>
    </lineage>
</organism>
<name>A0ABW9FB30_9NOCA</name>
<accession>A0ABW9FB30</accession>
<evidence type="ECO:0000256" key="1">
    <source>
        <dbReference type="SAM" id="SignalP"/>
    </source>
</evidence>
<proteinExistence type="predicted"/>
<evidence type="ECO:0000313" key="2">
    <source>
        <dbReference type="EMBL" id="MFM1722298.1"/>
    </source>
</evidence>
<dbReference type="RefSeq" id="WP_420162857.1">
    <property type="nucleotide sequence ID" value="NZ_JBDLNV010000001.1"/>
</dbReference>
<protein>
    <recommendedName>
        <fullName evidence="4">Lipoprotein</fullName>
    </recommendedName>
</protein>
<keyword evidence="1" id="KW-0732">Signal</keyword>